<evidence type="ECO:0000256" key="2">
    <source>
        <dbReference type="ARBA" id="ARBA00023033"/>
    </source>
</evidence>
<dbReference type="GO" id="GO:0005829">
    <property type="term" value="C:cytosol"/>
    <property type="evidence" value="ECO:0007669"/>
    <property type="project" value="TreeGrafter"/>
</dbReference>
<dbReference type="RefSeq" id="WP_069478957.1">
    <property type="nucleotide sequence ID" value="NZ_CP017111.1"/>
</dbReference>
<evidence type="ECO:0000256" key="1">
    <source>
        <dbReference type="ARBA" id="ARBA00023002"/>
    </source>
</evidence>
<protein>
    <submittedName>
        <fullName evidence="4">Luciferase-like monooxygenase</fullName>
    </submittedName>
</protein>
<organism evidence="4 5">
    <name type="scientific">Sulfurospirillum halorespirans DSM 13726</name>
    <dbReference type="NCBI Taxonomy" id="1193502"/>
    <lineage>
        <taxon>Bacteria</taxon>
        <taxon>Pseudomonadati</taxon>
        <taxon>Campylobacterota</taxon>
        <taxon>Epsilonproteobacteria</taxon>
        <taxon>Campylobacterales</taxon>
        <taxon>Sulfurospirillaceae</taxon>
        <taxon>Sulfurospirillum</taxon>
    </lineage>
</organism>
<keyword evidence="5" id="KW-1185">Reference proteome</keyword>
<dbReference type="KEGG" id="shal:SHALO_2664"/>
<dbReference type="SUPFAM" id="SSF51679">
    <property type="entry name" value="Bacterial luciferase-like"/>
    <property type="match status" value="1"/>
</dbReference>
<accession>A0A1D7TN60</accession>
<dbReference type="InterPro" id="IPR036661">
    <property type="entry name" value="Luciferase-like_sf"/>
</dbReference>
<sequence length="344" mass="38824">MKWGIFCLFERFNVNANQAIENQLKLIELADAMRFDEIWVGEHHFNDFSICPSPTLLLAYVAARTKYARLGCAGFLAPFYDAIRLAEEVATLDHLTKGRMNLGFAKGAFAPDSKHFNVTVENLRPMMFECVDAVTQLLHVNENPVGFKGEYINFAEVDIEPKPFQTAIPTYIATFASDETIAFAAQKGFGLMLSQGVDLDECERVSHAYETIAGFKPQIVLLRTFYVAPSIEEAVYKARPAIDHFAKSMRAASSFHKSPHFNKTHYEKLIVERNTFFDGQKFFDCGIIGDAKTCIEKIKAIQARLSHVTITLKPLGVDLLENVSLLRTFNEKVRPYCEVTKELV</sequence>
<dbReference type="STRING" id="1193502.SHALO_2664"/>
<dbReference type="EMBL" id="CP017111">
    <property type="protein sequence ID" value="AOO66422.1"/>
    <property type="molecule type" value="Genomic_DNA"/>
</dbReference>
<evidence type="ECO:0000259" key="3">
    <source>
        <dbReference type="Pfam" id="PF00296"/>
    </source>
</evidence>
<dbReference type="PATRIC" id="fig|1193502.14.peg.2697"/>
<name>A0A1D7TN60_9BACT</name>
<dbReference type="PANTHER" id="PTHR30137">
    <property type="entry name" value="LUCIFERASE-LIKE MONOOXYGENASE"/>
    <property type="match status" value="1"/>
</dbReference>
<reference evidence="5" key="1">
    <citation type="submission" date="2016-08" db="EMBL/GenBank/DDBJ databases">
        <title>Complete genome sequence of the organohalide-respiring Epsilonproteobacterium Sulfurospirillum halorespirans.</title>
        <authorList>
            <person name="Goris T."/>
            <person name="Zimmermann J."/>
            <person name="Schenz B."/>
            <person name="Lemos M."/>
            <person name="Hackermueller J."/>
            <person name="Diekert G."/>
        </authorList>
    </citation>
    <scope>NUCLEOTIDE SEQUENCE [LARGE SCALE GENOMIC DNA]</scope>
    <source>
        <strain>DSM 13726</strain>
        <strain evidence="5">PCE-M2</strain>
    </source>
</reference>
<dbReference type="Proteomes" id="UP000094609">
    <property type="component" value="Chromosome"/>
</dbReference>
<evidence type="ECO:0000313" key="5">
    <source>
        <dbReference type="Proteomes" id="UP000094609"/>
    </source>
</evidence>
<feature type="domain" description="Luciferase-like" evidence="3">
    <location>
        <begin position="1"/>
        <end position="303"/>
    </location>
</feature>
<dbReference type="Gene3D" id="3.20.20.30">
    <property type="entry name" value="Luciferase-like domain"/>
    <property type="match status" value="1"/>
</dbReference>
<dbReference type="PANTHER" id="PTHR30137:SF8">
    <property type="entry name" value="BLR5498 PROTEIN"/>
    <property type="match status" value="1"/>
</dbReference>
<dbReference type="GO" id="GO:0004497">
    <property type="term" value="F:monooxygenase activity"/>
    <property type="evidence" value="ECO:0007669"/>
    <property type="project" value="UniProtKB-KW"/>
</dbReference>
<dbReference type="InterPro" id="IPR011251">
    <property type="entry name" value="Luciferase-like_dom"/>
</dbReference>
<dbReference type="AlphaFoldDB" id="A0A1D7TN60"/>
<dbReference type="Pfam" id="PF00296">
    <property type="entry name" value="Bac_luciferase"/>
    <property type="match status" value="1"/>
</dbReference>
<evidence type="ECO:0000313" key="4">
    <source>
        <dbReference type="EMBL" id="AOO66422.1"/>
    </source>
</evidence>
<proteinExistence type="predicted"/>
<keyword evidence="1" id="KW-0560">Oxidoreductase</keyword>
<dbReference type="InterPro" id="IPR050766">
    <property type="entry name" value="Bact_Lucif_Oxidored"/>
</dbReference>
<gene>
    <name evidence="4" type="ORF">SHALO_2664</name>
</gene>
<dbReference type="GO" id="GO:0016705">
    <property type="term" value="F:oxidoreductase activity, acting on paired donors, with incorporation or reduction of molecular oxygen"/>
    <property type="evidence" value="ECO:0007669"/>
    <property type="project" value="InterPro"/>
</dbReference>
<keyword evidence="2 4" id="KW-0503">Monooxygenase</keyword>